<feature type="transmembrane region" description="Helical" evidence="1">
    <location>
        <begin position="271"/>
        <end position="291"/>
    </location>
</feature>
<comment type="caution">
    <text evidence="2">The sequence shown here is derived from an EMBL/GenBank/DDBJ whole genome shotgun (WGS) entry which is preliminary data.</text>
</comment>
<keyword evidence="3" id="KW-1185">Reference proteome</keyword>
<keyword evidence="1" id="KW-0812">Transmembrane</keyword>
<gene>
    <name evidence="2" type="ORF">ACFSRY_02195</name>
</gene>
<name>A0ABW5IG79_9BACT</name>
<protein>
    <submittedName>
        <fullName evidence="2">Chain length determinant protein</fullName>
    </submittedName>
</protein>
<feature type="transmembrane region" description="Helical" evidence="1">
    <location>
        <begin position="51"/>
        <end position="68"/>
    </location>
</feature>
<keyword evidence="1" id="KW-0472">Membrane</keyword>
<proteinExistence type="predicted"/>
<sequence length="298" mass="33785">MQQLEEKELMTKSRANDEIDLSVLFNFIRNFFERINGGIAFTVRAVKLNKLLLILFVALGGGLGFLAFKVTKPYFTSTMTLVLADIRNEFVEDQLLKLSAMIKDDNFIEVANALDVSAEAANEIKSMKFINLDEARISEDSILMGSPFRIELSLYDNKLFNSMEPAITNYLENNRYFSKQKRIKQRQVEGVIAKLKNEISSIDSLKTTVSSPRGPVGGFVYGEPLDPTNLYRESIGMYKEQAKLEAELEQLDNIQVVTGFSPRANPTGPNMIKYVGFGMLIFSFFGLIFVYRKEKARM</sequence>
<keyword evidence="1" id="KW-1133">Transmembrane helix</keyword>
<dbReference type="RefSeq" id="WP_377502995.1">
    <property type="nucleotide sequence ID" value="NZ_JBHULU010000002.1"/>
</dbReference>
<evidence type="ECO:0000313" key="2">
    <source>
        <dbReference type="EMBL" id="MFD2512666.1"/>
    </source>
</evidence>
<reference evidence="3" key="1">
    <citation type="journal article" date="2019" name="Int. J. Syst. Evol. Microbiol.">
        <title>The Global Catalogue of Microorganisms (GCM) 10K type strain sequencing project: providing services to taxonomists for standard genome sequencing and annotation.</title>
        <authorList>
            <consortium name="The Broad Institute Genomics Platform"/>
            <consortium name="The Broad Institute Genome Sequencing Center for Infectious Disease"/>
            <person name="Wu L."/>
            <person name="Ma J."/>
        </authorList>
    </citation>
    <scope>NUCLEOTIDE SEQUENCE [LARGE SCALE GENOMIC DNA]</scope>
    <source>
        <strain evidence="3">KCTC 42498</strain>
    </source>
</reference>
<evidence type="ECO:0000256" key="1">
    <source>
        <dbReference type="SAM" id="Phobius"/>
    </source>
</evidence>
<evidence type="ECO:0000313" key="3">
    <source>
        <dbReference type="Proteomes" id="UP001597544"/>
    </source>
</evidence>
<accession>A0ABW5IG79</accession>
<dbReference type="EMBL" id="JBHULU010000002">
    <property type="protein sequence ID" value="MFD2512666.1"/>
    <property type="molecule type" value="Genomic_DNA"/>
</dbReference>
<organism evidence="2 3">
    <name type="scientific">Pontibacter locisalis</name>
    <dbReference type="NCBI Taxonomy" id="1719035"/>
    <lineage>
        <taxon>Bacteria</taxon>
        <taxon>Pseudomonadati</taxon>
        <taxon>Bacteroidota</taxon>
        <taxon>Cytophagia</taxon>
        <taxon>Cytophagales</taxon>
        <taxon>Hymenobacteraceae</taxon>
        <taxon>Pontibacter</taxon>
    </lineage>
</organism>
<dbReference type="Proteomes" id="UP001597544">
    <property type="component" value="Unassembled WGS sequence"/>
</dbReference>